<keyword evidence="2" id="KW-1185">Reference proteome</keyword>
<protein>
    <submittedName>
        <fullName evidence="1">Uncharacterized protein</fullName>
    </submittedName>
</protein>
<reference evidence="1 2" key="1">
    <citation type="submission" date="2023-10" db="EMBL/GenBank/DDBJ databases">
        <title>Eight complete genome sequences of bacteria isolated from laboratory stock of Giant Kelp gametophytes.</title>
        <authorList>
            <person name="Tolentino B."/>
            <person name="Nuzhdin S."/>
        </authorList>
    </citation>
    <scope>NUCLEOTIDE SEQUENCE [LARGE SCALE GENOMIC DNA]</scope>
    <source>
        <strain evidence="1 2">LC.270.F.C4</strain>
        <plasmid evidence="1 2">unnamed4</plasmid>
    </source>
</reference>
<organism evidence="1 2">
    <name type="scientific">Tritonibacter scottomollicae</name>
    <name type="common">Epibacterium scottomollicae</name>
    <dbReference type="NCBI Taxonomy" id="483013"/>
    <lineage>
        <taxon>Bacteria</taxon>
        <taxon>Pseudomonadati</taxon>
        <taxon>Pseudomonadota</taxon>
        <taxon>Alphaproteobacteria</taxon>
        <taxon>Rhodobacterales</taxon>
        <taxon>Paracoccaceae</taxon>
        <taxon>Tritonibacter</taxon>
    </lineage>
</organism>
<name>A0ABZ0HM48_TRISK</name>
<proteinExistence type="predicted"/>
<evidence type="ECO:0000313" key="1">
    <source>
        <dbReference type="EMBL" id="WOI35487.1"/>
    </source>
</evidence>
<sequence length="61" mass="6377">MNVSEAQITEFAKSAFRPGNTACDCCDAALKAVIDERCSEILGLEGSTADILLKNSSLLAA</sequence>
<keyword evidence="1" id="KW-0614">Plasmid</keyword>
<accession>A0ABZ0HM48</accession>
<geneLocation type="plasmid" evidence="1 2">
    <name>unnamed4</name>
</geneLocation>
<dbReference type="EMBL" id="CP136707">
    <property type="protein sequence ID" value="WOI35487.1"/>
    <property type="molecule type" value="Genomic_DNA"/>
</dbReference>
<dbReference type="Proteomes" id="UP001302666">
    <property type="component" value="Plasmid unnamed4"/>
</dbReference>
<gene>
    <name evidence="1" type="ORF">R1T40_21330</name>
</gene>
<evidence type="ECO:0000313" key="2">
    <source>
        <dbReference type="Proteomes" id="UP001302666"/>
    </source>
</evidence>